<accession>A0A0B5QTD7</accession>
<proteinExistence type="predicted"/>
<gene>
    <name evidence="1" type="ORF">LF65_03557</name>
</gene>
<protein>
    <submittedName>
        <fullName evidence="1">Uncharacterized protein</fullName>
    </submittedName>
</protein>
<organism evidence="1 2">
    <name type="scientific">Clostridium beijerinckii</name>
    <name type="common">Clostridium MP</name>
    <dbReference type="NCBI Taxonomy" id="1520"/>
    <lineage>
        <taxon>Bacteria</taxon>
        <taxon>Bacillati</taxon>
        <taxon>Bacillota</taxon>
        <taxon>Clostridia</taxon>
        <taxon>Eubacteriales</taxon>
        <taxon>Clostridiaceae</taxon>
        <taxon>Clostridium</taxon>
    </lineage>
</organism>
<dbReference type="KEGG" id="cbei:LF65_03557"/>
<dbReference type="RefSeq" id="WP_041897689.1">
    <property type="nucleotide sequence ID" value="NZ_CP010086.2"/>
</dbReference>
<evidence type="ECO:0000313" key="1">
    <source>
        <dbReference type="EMBL" id="AJH00114.1"/>
    </source>
</evidence>
<dbReference type="Proteomes" id="UP000031866">
    <property type="component" value="Chromosome"/>
</dbReference>
<name>A0A0B5QTD7_CLOBE</name>
<reference evidence="2" key="1">
    <citation type="submission" date="2014-12" db="EMBL/GenBank/DDBJ databases">
        <title>Genome sequence of Clostridium beijerinckii strain 59B.</title>
        <authorList>
            <person name="Little G.T."/>
            <person name="Minton N.P."/>
        </authorList>
    </citation>
    <scope>NUCLEOTIDE SEQUENCE [LARGE SCALE GENOMIC DNA]</scope>
    <source>
        <strain evidence="2">59B</strain>
    </source>
</reference>
<evidence type="ECO:0000313" key="2">
    <source>
        <dbReference type="Proteomes" id="UP000031866"/>
    </source>
</evidence>
<dbReference type="AlphaFoldDB" id="A0A0B5QTD7"/>
<dbReference type="EMBL" id="CP010086">
    <property type="protein sequence ID" value="AJH00114.1"/>
    <property type="molecule type" value="Genomic_DNA"/>
</dbReference>
<sequence length="189" mass="21563">MTLKSLYTFFKAYFNYVTSGNRAYARAISEAMAVIRDTLAQKTLNPIQIYLHKQFSFKLAKDMLQKAVSLAMSQYQDPFNEIQYFKITVTIDKSFISTNHKGINIPIEGGWDNKNNKLIIITFSQPSNMIDEVRVIKGLIKEFTIVGTLPANIKTVAYWDLSKGKIVEIDYQPLQPVDKQSLINAANRI</sequence>